<feature type="region of interest" description="Disordered" evidence="1">
    <location>
        <begin position="128"/>
        <end position="177"/>
    </location>
</feature>
<feature type="compositionally biased region" description="Polar residues" evidence="1">
    <location>
        <begin position="72"/>
        <end position="91"/>
    </location>
</feature>
<sequence length="235" mass="26712">MLSTKTLMTYNLPFLQSFWIHFYPVLVQESQIPVLDEDSTLPTVVNFRRTLKDESLVPLSLDDWHEQRKPSLRNQVPTTRPSSRASSNELQSIDPFDANNIAYESTASHKYQFADSDSDSQEGFALPALKRDDNFNERGNGFSDNDQQDDDGFDDGDGGEQDKHDSNDNGQGEPGGFAILGAQASYLQQPRNQRKYPLQEKLGTLRQSWELKLRHGMFNKFMDLISIPAPPRAQR</sequence>
<feature type="region of interest" description="Disordered" evidence="1">
    <location>
        <begin position="68"/>
        <end position="95"/>
    </location>
</feature>
<organism evidence="2 3">
    <name type="scientific">Marasmius tenuissimus</name>
    <dbReference type="NCBI Taxonomy" id="585030"/>
    <lineage>
        <taxon>Eukaryota</taxon>
        <taxon>Fungi</taxon>
        <taxon>Dikarya</taxon>
        <taxon>Basidiomycota</taxon>
        <taxon>Agaricomycotina</taxon>
        <taxon>Agaricomycetes</taxon>
        <taxon>Agaricomycetidae</taxon>
        <taxon>Agaricales</taxon>
        <taxon>Marasmiineae</taxon>
        <taxon>Marasmiaceae</taxon>
        <taxon>Marasmius</taxon>
    </lineage>
</organism>
<reference evidence="2 3" key="1">
    <citation type="submission" date="2024-05" db="EMBL/GenBank/DDBJ databases">
        <title>A draft genome resource for the thread blight pathogen Marasmius tenuissimus strain MS-2.</title>
        <authorList>
            <person name="Yulfo-Soto G.E."/>
            <person name="Baruah I.K."/>
            <person name="Amoako-Attah I."/>
            <person name="Bukari Y."/>
            <person name="Meinhardt L.W."/>
            <person name="Bailey B.A."/>
            <person name="Cohen S.P."/>
        </authorList>
    </citation>
    <scope>NUCLEOTIDE SEQUENCE [LARGE SCALE GENOMIC DNA]</scope>
    <source>
        <strain evidence="2 3">MS-2</strain>
    </source>
</reference>
<accession>A0ABR2ZCX1</accession>
<protein>
    <submittedName>
        <fullName evidence="2">Uncharacterized protein</fullName>
    </submittedName>
</protein>
<dbReference type="Proteomes" id="UP001437256">
    <property type="component" value="Unassembled WGS sequence"/>
</dbReference>
<feature type="compositionally biased region" description="Acidic residues" evidence="1">
    <location>
        <begin position="146"/>
        <end position="159"/>
    </location>
</feature>
<keyword evidence="3" id="KW-1185">Reference proteome</keyword>
<evidence type="ECO:0000313" key="2">
    <source>
        <dbReference type="EMBL" id="KAL0059120.1"/>
    </source>
</evidence>
<dbReference type="EMBL" id="JBBXMP010000248">
    <property type="protein sequence ID" value="KAL0059120.1"/>
    <property type="molecule type" value="Genomic_DNA"/>
</dbReference>
<name>A0ABR2ZCX1_9AGAR</name>
<evidence type="ECO:0000256" key="1">
    <source>
        <dbReference type="SAM" id="MobiDB-lite"/>
    </source>
</evidence>
<comment type="caution">
    <text evidence="2">The sequence shown here is derived from an EMBL/GenBank/DDBJ whole genome shotgun (WGS) entry which is preliminary data.</text>
</comment>
<gene>
    <name evidence="2" type="ORF">AAF712_014169</name>
</gene>
<evidence type="ECO:0000313" key="3">
    <source>
        <dbReference type="Proteomes" id="UP001437256"/>
    </source>
</evidence>
<proteinExistence type="predicted"/>